<dbReference type="Pfam" id="PF05135">
    <property type="entry name" value="Phage_connect_1"/>
    <property type="match status" value="1"/>
</dbReference>
<organism evidence="1 2">
    <name type="scientific">Sporosarcina psychrophila</name>
    <name type="common">Bacillus psychrophilus</name>
    <dbReference type="NCBI Taxonomy" id="1476"/>
    <lineage>
        <taxon>Bacteria</taxon>
        <taxon>Bacillati</taxon>
        <taxon>Bacillota</taxon>
        <taxon>Bacilli</taxon>
        <taxon>Bacillales</taxon>
        <taxon>Caryophanaceae</taxon>
        <taxon>Sporosarcina</taxon>
    </lineage>
</organism>
<dbReference type="NCBIfam" id="TIGR01560">
    <property type="entry name" value="put_DNA_pack"/>
    <property type="match status" value="1"/>
</dbReference>
<accession>A0ABV2KDL7</accession>
<proteinExistence type="predicted"/>
<protein>
    <submittedName>
        <fullName evidence="1">Phage protein (Predicted DNA packaging)</fullName>
    </submittedName>
</protein>
<dbReference type="RefSeq" id="WP_354313843.1">
    <property type="nucleotide sequence ID" value="NZ_JBEPME010000005.1"/>
</dbReference>
<reference evidence="1 2" key="1">
    <citation type="submission" date="2024-06" db="EMBL/GenBank/DDBJ databases">
        <title>Sorghum-associated microbial communities from plants grown in Nebraska, USA.</title>
        <authorList>
            <person name="Schachtman D."/>
        </authorList>
    </citation>
    <scope>NUCLEOTIDE SEQUENCE [LARGE SCALE GENOMIC DNA]</scope>
    <source>
        <strain evidence="1 2">1288</strain>
    </source>
</reference>
<dbReference type="EMBL" id="JBEPME010000005">
    <property type="protein sequence ID" value="MET3658163.1"/>
    <property type="molecule type" value="Genomic_DNA"/>
</dbReference>
<dbReference type="InterPro" id="IPR021146">
    <property type="entry name" value="Phage_gp6-like_head-tail"/>
</dbReference>
<gene>
    <name evidence="1" type="ORF">ABIC55_003280</name>
</gene>
<dbReference type="Gene3D" id="1.10.3230.30">
    <property type="entry name" value="Phage gp6-like head-tail connector protein"/>
    <property type="match status" value="1"/>
</dbReference>
<dbReference type="Proteomes" id="UP001549104">
    <property type="component" value="Unassembled WGS sequence"/>
</dbReference>
<comment type="caution">
    <text evidence="1">The sequence shown here is derived from an EMBL/GenBank/DDBJ whole genome shotgun (WGS) entry which is preliminary data.</text>
</comment>
<evidence type="ECO:0000313" key="1">
    <source>
        <dbReference type="EMBL" id="MET3658163.1"/>
    </source>
</evidence>
<evidence type="ECO:0000313" key="2">
    <source>
        <dbReference type="Proteomes" id="UP001549104"/>
    </source>
</evidence>
<dbReference type="InterPro" id="IPR006450">
    <property type="entry name" value="Phage_HK97_gp6-like"/>
</dbReference>
<name>A0ABV2KDL7_SPOPS</name>
<dbReference type="CDD" id="cd08054">
    <property type="entry name" value="gp6"/>
    <property type="match status" value="1"/>
</dbReference>
<sequence length="105" mass="12177">MDQLLNELKDYLRIDGDEEDSSLSLFLQSAISYLENAGVKKPTDPFEKVDDVDIYSQYRLAILMLTTHWYENRLVINPITVKVAQIPIPYGLESMILQLKWVDVE</sequence>
<keyword evidence="2" id="KW-1185">Reference proteome</keyword>